<organism evidence="3 4">
    <name type="scientific">Lacibacterium aquatile</name>
    <dbReference type="NCBI Taxonomy" id="1168082"/>
    <lineage>
        <taxon>Bacteria</taxon>
        <taxon>Pseudomonadati</taxon>
        <taxon>Pseudomonadota</taxon>
        <taxon>Alphaproteobacteria</taxon>
        <taxon>Rhodospirillales</taxon>
        <taxon>Rhodospirillaceae</taxon>
    </lineage>
</organism>
<dbReference type="Gene3D" id="3.90.850.10">
    <property type="entry name" value="Fumarylacetoacetase-like, C-terminal domain"/>
    <property type="match status" value="1"/>
</dbReference>
<feature type="domain" description="Fumarylacetoacetase-like C-terminal" evidence="2">
    <location>
        <begin position="27"/>
        <end position="225"/>
    </location>
</feature>
<dbReference type="InterPro" id="IPR011234">
    <property type="entry name" value="Fumarylacetoacetase-like_C"/>
</dbReference>
<dbReference type="PANTHER" id="PTHR11820">
    <property type="entry name" value="ACYLPYRUVASE"/>
    <property type="match status" value="1"/>
</dbReference>
<accession>A0ABW5DVY8</accession>
<evidence type="ECO:0000259" key="2">
    <source>
        <dbReference type="Pfam" id="PF01557"/>
    </source>
</evidence>
<evidence type="ECO:0000313" key="3">
    <source>
        <dbReference type="EMBL" id="MFD2265303.1"/>
    </source>
</evidence>
<dbReference type="RefSeq" id="WP_379878505.1">
    <property type="nucleotide sequence ID" value="NZ_JBHUIP010000016.1"/>
</dbReference>
<reference evidence="4" key="1">
    <citation type="journal article" date="2019" name="Int. J. Syst. Evol. Microbiol.">
        <title>The Global Catalogue of Microorganisms (GCM) 10K type strain sequencing project: providing services to taxonomists for standard genome sequencing and annotation.</title>
        <authorList>
            <consortium name="The Broad Institute Genomics Platform"/>
            <consortium name="The Broad Institute Genome Sequencing Center for Infectious Disease"/>
            <person name="Wu L."/>
            <person name="Ma J."/>
        </authorList>
    </citation>
    <scope>NUCLEOTIDE SEQUENCE [LARGE SCALE GENOMIC DNA]</scope>
    <source>
        <strain evidence="4">CGMCC 1.19062</strain>
    </source>
</reference>
<dbReference type="SUPFAM" id="SSF56529">
    <property type="entry name" value="FAH"/>
    <property type="match status" value="1"/>
</dbReference>
<dbReference type="Proteomes" id="UP001597295">
    <property type="component" value="Unassembled WGS sequence"/>
</dbReference>
<gene>
    <name evidence="3" type="ORF">ACFSM5_20535</name>
</gene>
<protein>
    <submittedName>
        <fullName evidence="3">Fumarylacetoacetate hydrolase family protein</fullName>
    </submittedName>
</protein>
<evidence type="ECO:0000256" key="1">
    <source>
        <dbReference type="ARBA" id="ARBA00022723"/>
    </source>
</evidence>
<keyword evidence="1" id="KW-0479">Metal-binding</keyword>
<keyword evidence="4" id="KW-1185">Reference proteome</keyword>
<name>A0ABW5DVY8_9PROT</name>
<dbReference type="Pfam" id="PF01557">
    <property type="entry name" value="FAA_hydrolase"/>
    <property type="match status" value="1"/>
</dbReference>
<comment type="caution">
    <text evidence="3">The sequence shown here is derived from an EMBL/GenBank/DDBJ whole genome shotgun (WGS) entry which is preliminary data.</text>
</comment>
<dbReference type="EMBL" id="JBHUIP010000016">
    <property type="protein sequence ID" value="MFD2265303.1"/>
    <property type="molecule type" value="Genomic_DNA"/>
</dbReference>
<evidence type="ECO:0000313" key="4">
    <source>
        <dbReference type="Proteomes" id="UP001597295"/>
    </source>
</evidence>
<sequence>MCAYVIAAPKQVTVPVAGGGEFPVRRIFCIGRNYAEHVKEMGGDPKKDAPIFFTKPADAIILDGTVMAYPQATTNLHHEIELVVAISKGGKNIATDDALAHVYGYAVGIDMTRRDLQETAKKGGKPWDMAKGFDQSAPINPIRPVELVGHPSKGAIRVAVNGVTKQQADLSDMIWSVPEIIAEISALVELKPGDLIYTGTPEGVGPVKAGERLDGEIEGLGTLSVIVE</sequence>
<dbReference type="PANTHER" id="PTHR11820:SF90">
    <property type="entry name" value="FLUTATHIONE S-TRANSFERASE"/>
    <property type="match status" value="1"/>
</dbReference>
<dbReference type="GO" id="GO:0016787">
    <property type="term" value="F:hydrolase activity"/>
    <property type="evidence" value="ECO:0007669"/>
    <property type="project" value="UniProtKB-KW"/>
</dbReference>
<dbReference type="InterPro" id="IPR036663">
    <property type="entry name" value="Fumarylacetoacetase_C_sf"/>
</dbReference>
<keyword evidence="3" id="KW-0378">Hydrolase</keyword>
<proteinExistence type="predicted"/>